<feature type="domain" description="LamG-like jellyroll fold" evidence="4">
    <location>
        <begin position="711"/>
        <end position="854"/>
    </location>
</feature>
<feature type="region of interest" description="Disordered" evidence="3">
    <location>
        <begin position="2005"/>
        <end position="2040"/>
    </location>
</feature>
<sequence length="2050" mass="216929">MTWRRTPAVLVGLGLVVGVVVADRMGPQATTPFQRITETADQNVAATAARRQHEPVLVTSLGTPTRKVSAQPDGTMLAELSAEPMQVKRGERWLPVDPTLTKNNGVVTARTVTTPITLSGGGATQPLLRYGPIAVTWPGPLPAPKLDGPTATYPDVLPGVDLTLTATATSVSQHLVVRTRQAAQSITRIPFGITADGLALSVKDNALLATDAGGKVVYGTPPATMWDASEKRTAPVGLELTGSTLTLVPDQGLLTDPDATFPITIDPDYHPAEERGWAKVFTGHPGDSYWYGGIDDGFGKVGSCTGLNDCAGVGTSRTYFQFDTSFLGGKHVLDVKFAATIVHSPSCDTAEHQLYIANSTFGSGLTWNNQPGATFVDRQTAQGAWGGTCAGNKGIEFTVGGFYSPSNWSAYSIRAADEAHNYAWRRYDVGSTRLRARYNIVPGAPTDLTTEPNRPVCRWCDGKSYVRDDVIRLKGRIGDGDNDNITARWDIRGGSSTEHHDGPTIIQGNLFTTDVDLRNRNGQTVTWTLYGWDGTDNGPSRAGTAFVVDRIGVTTPPTIAAGLYQGDDRWHGGVDVPGTFTFGSAGVADIDHFEYTWGNKAPVPVDADALGGRATVTVMPPGDGPQNLVVRSFDRAGNPSPETTLRTYVRPGSGAMAQYSFEGNANDTAYLGDRHGTATGGVSYLPGAVGTAASFDGTGYVTTTNTVRTDASFSVSAWARINPTGGAQAIVSQDGTTFAGFDLWWRPDNGGRWVFAMADPDATQGNADIVWSAAPAQPNTWTQLTGVYDAAANQLRLYVNGVLSASVAKANVRPENSTGPVRIGRTMWDSHPDVDFVNGAIDEVKLYDRVVSDAEIAASVNRDNVQVGYWKFDETSGTTAANTVPGGSKAVLRGNAHFTQDGAVKGALQIDDSGDVAQTDGPVLRTDQSFSVALWARLDQSPVTGGISVALSQDGDVNSAFLVGYRNLASGPKWEVYSFGADATTHPGDAAIVSDVPAKVGEWTHLAAVYDAQAGKLRIYVNGVLAGTTNKTVAFNGTGPMVLGRNRDASVDGNPWHGAIDEVRAYSRVLSGEEIRGIVGGDNVMLAEWKLDGNTVSSPAGHDGSPVNGTAYTAGQAGMPDSSDLAARLDATGQQSISAPHVVDVDRSFAVAAWARADKLGGLPAVVSEDGTRISAFKVRANDDGRWSFVMFNTDDPGASRDEVLGGTVQLGQWTHLVAVYDSGVHQLQLYVNGVLAGSAAHTQSWNPAGGFQIGRAKWAGAPVEWFTGAIDDVSVYSRPLFASEIQAMAGRDLTLVHEYPFDESSGRNAADAVGARGATLTGNTTFTPGRVGNSATFDGDGDAATTTGVDLRTDQAFTVSALMRMPTRGSGRMTAVSIDGAATSKFRLGYLKDAAHPLGVWLFEMPESDSDSAPVTQAAVSTVPSDVNWTHLVGVYDPATKKIWLYVNGTRVGDGTLNTPWQASGGLVVGRGQARGLPAEYWNGSVDDVRLYTGQLDRTRVSALFHSYPAETGTGSLPVPDAGAWNLDENTGTTANDSSGRGMNATLRGGTGWVGGRNGPAALNLDGTSGYAETSGPIVDTSRSFTVAAWAYLTATPTGNLVVLGQDGTRLSTFSLAYNGAAKKWMALVPTVDADNPGQSVTILNSTEPATPGEWTHLAMSYDPNLRQVRLYVNGMLSAAQVGVTVLPAKGPFSIGRGRWNGGNAAYFPQVIDEVRAYSKVLTDGEVRRLHDDVVDSDLGYYRFDDGTPGDSTWRHYDATPTDGVTYEQGVSGGGAKLDGTGFLTGPAGLPMHDSFTVSGWARLTRGDRIATVVSQDGARMSGYALQYRPELNRWVFAGYTSDSDGAPLAYATDLVPPKLNEWTHLAGVYDYPARQLRLYVNGQLVGSRNNVVLWPASGKVVVGRGRINGASAGFFTGSLDEVRIAEGVVTDDRIAVRGGWAAPQGGQLGRFVNGAGDHYTGSTDQVRSGYHFEGTLGRPAAAGANTTMLHACQGRCRRVHVHRRGLRGRDRGRGRRVGLHGGTGQHPDHPDLPVPRWHGPVRVAVGHV</sequence>
<dbReference type="Proteomes" id="UP000294927">
    <property type="component" value="Unassembled WGS sequence"/>
</dbReference>
<evidence type="ECO:0000259" key="4">
    <source>
        <dbReference type="SMART" id="SM00560"/>
    </source>
</evidence>
<dbReference type="InterPro" id="IPR013320">
    <property type="entry name" value="ConA-like_dom_sf"/>
</dbReference>
<keyword evidence="2" id="KW-1015">Disulfide bond</keyword>
<dbReference type="RefSeq" id="WP_133901373.1">
    <property type="nucleotide sequence ID" value="NZ_SOCP01000002.1"/>
</dbReference>
<feature type="domain" description="LamG-like jellyroll fold" evidence="4">
    <location>
        <begin position="1356"/>
        <end position="1500"/>
    </location>
</feature>
<proteinExistence type="predicted"/>
<evidence type="ECO:0000256" key="3">
    <source>
        <dbReference type="SAM" id="MobiDB-lite"/>
    </source>
</evidence>
<keyword evidence="6" id="KW-1185">Reference proteome</keyword>
<dbReference type="InterPro" id="IPR042837">
    <property type="entry name" value="PTX3"/>
</dbReference>
<evidence type="ECO:0000313" key="6">
    <source>
        <dbReference type="Proteomes" id="UP000294927"/>
    </source>
</evidence>
<feature type="domain" description="LamG-like jellyroll fold" evidence="4">
    <location>
        <begin position="1584"/>
        <end position="1726"/>
    </location>
</feature>
<dbReference type="Pfam" id="PF13385">
    <property type="entry name" value="Laminin_G_3"/>
    <property type="match status" value="6"/>
</dbReference>
<keyword evidence="5" id="KW-0430">Lectin</keyword>
<protein>
    <submittedName>
        <fullName evidence="5">Concanavalin A-like lectin/glucanase superfamily protein</fullName>
    </submittedName>
</protein>
<feature type="domain" description="LamG-like jellyroll fold" evidence="4">
    <location>
        <begin position="928"/>
        <end position="1073"/>
    </location>
</feature>
<dbReference type="GO" id="GO:0030246">
    <property type="term" value="F:carbohydrate binding"/>
    <property type="evidence" value="ECO:0007669"/>
    <property type="project" value="UniProtKB-KW"/>
</dbReference>
<comment type="caution">
    <text evidence="5">The sequence shown here is derived from an EMBL/GenBank/DDBJ whole genome shotgun (WGS) entry which is preliminary data.</text>
</comment>
<name>A0A4R7W0N9_9PSEU</name>
<evidence type="ECO:0000313" key="5">
    <source>
        <dbReference type="EMBL" id="TDV56086.1"/>
    </source>
</evidence>
<dbReference type="PANTHER" id="PTHR46943:SF1">
    <property type="entry name" value="PENTRAXIN-RELATED PROTEIN PTX3"/>
    <property type="match status" value="1"/>
</dbReference>
<dbReference type="SUPFAM" id="SSF49899">
    <property type="entry name" value="Concanavalin A-like lectins/glucanases"/>
    <property type="match status" value="6"/>
</dbReference>
<dbReference type="InterPro" id="IPR006558">
    <property type="entry name" value="LamG-like"/>
</dbReference>
<feature type="domain" description="LamG-like jellyroll fold" evidence="4">
    <location>
        <begin position="1795"/>
        <end position="1934"/>
    </location>
</feature>
<accession>A0A4R7W0N9</accession>
<evidence type="ECO:0000256" key="2">
    <source>
        <dbReference type="ARBA" id="ARBA00023157"/>
    </source>
</evidence>
<evidence type="ECO:0000256" key="1">
    <source>
        <dbReference type="ARBA" id="ARBA00022729"/>
    </source>
</evidence>
<dbReference type="Gene3D" id="2.60.120.200">
    <property type="match status" value="6"/>
</dbReference>
<reference evidence="5 6" key="1">
    <citation type="submission" date="2019-03" db="EMBL/GenBank/DDBJ databases">
        <title>Genomic Encyclopedia of Archaeal and Bacterial Type Strains, Phase II (KMG-II): from individual species to whole genera.</title>
        <authorList>
            <person name="Goeker M."/>
        </authorList>
    </citation>
    <scope>NUCLEOTIDE SEQUENCE [LARGE SCALE GENOMIC DNA]</scope>
    <source>
        <strain evidence="5 6">DSM 45499</strain>
    </source>
</reference>
<dbReference type="PANTHER" id="PTHR46943">
    <property type="entry name" value="PENTRAXIN-RELATED PROTEIN PTX3"/>
    <property type="match status" value="1"/>
</dbReference>
<feature type="domain" description="LamG-like jellyroll fold" evidence="4">
    <location>
        <begin position="1147"/>
        <end position="1284"/>
    </location>
</feature>
<dbReference type="EMBL" id="SOCP01000002">
    <property type="protein sequence ID" value="TDV56086.1"/>
    <property type="molecule type" value="Genomic_DNA"/>
</dbReference>
<keyword evidence="1" id="KW-0732">Signal</keyword>
<dbReference type="OrthoDB" id="324838at2"/>
<organism evidence="5 6">
    <name type="scientific">Actinophytocola oryzae</name>
    <dbReference type="NCBI Taxonomy" id="502181"/>
    <lineage>
        <taxon>Bacteria</taxon>
        <taxon>Bacillati</taxon>
        <taxon>Actinomycetota</taxon>
        <taxon>Actinomycetes</taxon>
        <taxon>Pseudonocardiales</taxon>
        <taxon>Pseudonocardiaceae</taxon>
    </lineage>
</organism>
<gene>
    <name evidence="5" type="ORF">CLV71_102147</name>
</gene>
<dbReference type="GO" id="GO:0006955">
    <property type="term" value="P:immune response"/>
    <property type="evidence" value="ECO:0007669"/>
    <property type="project" value="InterPro"/>
</dbReference>
<feature type="compositionally biased region" description="Basic residues" evidence="3">
    <location>
        <begin position="2005"/>
        <end position="2020"/>
    </location>
</feature>
<dbReference type="SMART" id="SM00560">
    <property type="entry name" value="LamGL"/>
    <property type="match status" value="6"/>
</dbReference>